<reference evidence="2 3" key="1">
    <citation type="submission" date="2015-06" db="EMBL/GenBank/DDBJ databases">
        <authorList>
            <person name="Xie B.-B."/>
            <person name="Rong J.-C."/>
            <person name="Qin Q.-L."/>
            <person name="Zhang Y.-Z."/>
        </authorList>
    </citation>
    <scope>NUCLEOTIDE SEQUENCE [LARGE SCALE GENOMIC DNA]</scope>
    <source>
        <strain evidence="2 3">KMM 3549</strain>
    </source>
</reference>
<keyword evidence="3" id="KW-1185">Reference proteome</keyword>
<organism evidence="2 3">
    <name type="scientific">Pseudoalteromonas issachenkonii</name>
    <dbReference type="NCBI Taxonomy" id="152297"/>
    <lineage>
        <taxon>Bacteria</taxon>
        <taxon>Pseudomonadati</taxon>
        <taxon>Pseudomonadota</taxon>
        <taxon>Gammaproteobacteria</taxon>
        <taxon>Alteromonadales</taxon>
        <taxon>Pseudoalteromonadaceae</taxon>
        <taxon>Pseudoalteromonas</taxon>
    </lineage>
</organism>
<evidence type="ECO:0000313" key="3">
    <source>
        <dbReference type="Proteomes" id="UP000217258"/>
    </source>
</evidence>
<feature type="region of interest" description="Disordered" evidence="1">
    <location>
        <begin position="31"/>
        <end position="50"/>
    </location>
</feature>
<evidence type="ECO:0000313" key="2">
    <source>
        <dbReference type="EMBL" id="ATC91098.1"/>
    </source>
</evidence>
<dbReference type="Proteomes" id="UP000217258">
    <property type="component" value="Chromosome I"/>
</dbReference>
<accession>A0ABN5C1Y7</accession>
<protein>
    <submittedName>
        <fullName evidence="2">Uncharacterized protein</fullName>
    </submittedName>
</protein>
<sequence>MTSTEKNITRAKQVVDSWPTWKKNIQLTKYKSASKENSHTTHKQPQLQCG</sequence>
<dbReference type="RefSeq" id="WP_157066901.1">
    <property type="nucleotide sequence ID" value="NZ_CP011030.1"/>
</dbReference>
<gene>
    <name evidence="2" type="ORF">PISS_a2263</name>
</gene>
<dbReference type="EMBL" id="CP011030">
    <property type="protein sequence ID" value="ATC91098.1"/>
    <property type="molecule type" value="Genomic_DNA"/>
</dbReference>
<evidence type="ECO:0000256" key="1">
    <source>
        <dbReference type="SAM" id="MobiDB-lite"/>
    </source>
</evidence>
<proteinExistence type="predicted"/>
<name>A0ABN5C1Y7_9GAMM</name>